<proteinExistence type="inferred from homology"/>
<keyword evidence="5" id="KW-0998">Cell outer membrane</keyword>
<dbReference type="SUPFAM" id="SSF48452">
    <property type="entry name" value="TPR-like"/>
    <property type="match status" value="1"/>
</dbReference>
<dbReference type="Proteomes" id="UP000576209">
    <property type="component" value="Unassembled WGS sequence"/>
</dbReference>
<keyword evidence="9" id="KW-1185">Reference proteome</keyword>
<dbReference type="PROSITE" id="PS51257">
    <property type="entry name" value="PROKAR_LIPOPROTEIN"/>
    <property type="match status" value="1"/>
</dbReference>
<dbReference type="InterPro" id="IPR012944">
    <property type="entry name" value="SusD_RagB_dom"/>
</dbReference>
<evidence type="ECO:0000256" key="6">
    <source>
        <dbReference type="SAM" id="SignalP"/>
    </source>
</evidence>
<protein>
    <recommendedName>
        <fullName evidence="7">RagB/SusD domain-containing protein</fullName>
    </recommendedName>
</protein>
<dbReference type="Gene3D" id="1.25.40.390">
    <property type="match status" value="1"/>
</dbReference>
<evidence type="ECO:0000256" key="5">
    <source>
        <dbReference type="ARBA" id="ARBA00023237"/>
    </source>
</evidence>
<dbReference type="GO" id="GO:0009279">
    <property type="term" value="C:cell outer membrane"/>
    <property type="evidence" value="ECO:0007669"/>
    <property type="project" value="UniProtKB-SubCell"/>
</dbReference>
<dbReference type="InterPro" id="IPR011990">
    <property type="entry name" value="TPR-like_helical_dom_sf"/>
</dbReference>
<evidence type="ECO:0000256" key="4">
    <source>
        <dbReference type="ARBA" id="ARBA00023136"/>
    </source>
</evidence>
<comment type="subcellular location">
    <subcellularLocation>
        <location evidence="1">Cell outer membrane</location>
    </subcellularLocation>
</comment>
<name>A0A840EB27_9BACT</name>
<dbReference type="CDD" id="cd08977">
    <property type="entry name" value="SusD"/>
    <property type="match status" value="1"/>
</dbReference>
<evidence type="ECO:0000259" key="7">
    <source>
        <dbReference type="Pfam" id="PF07980"/>
    </source>
</evidence>
<dbReference type="Gene3D" id="1.10.3780.10">
    <property type="entry name" value="SusD-like"/>
    <property type="match status" value="1"/>
</dbReference>
<comment type="similarity">
    <text evidence="2">Belongs to the SusD family.</text>
</comment>
<dbReference type="RefSeq" id="WP_183497136.1">
    <property type="nucleotide sequence ID" value="NZ_JACIFF010000010.1"/>
</dbReference>
<accession>A0A840EB27</accession>
<feature type="domain" description="RagB/SusD" evidence="7">
    <location>
        <begin position="349"/>
        <end position="522"/>
    </location>
</feature>
<evidence type="ECO:0000256" key="3">
    <source>
        <dbReference type="ARBA" id="ARBA00022729"/>
    </source>
</evidence>
<organism evidence="8 9">
    <name type="scientific">Neolewinella aquimaris</name>
    <dbReference type="NCBI Taxonomy" id="1835722"/>
    <lineage>
        <taxon>Bacteria</taxon>
        <taxon>Pseudomonadati</taxon>
        <taxon>Bacteroidota</taxon>
        <taxon>Saprospiria</taxon>
        <taxon>Saprospirales</taxon>
        <taxon>Lewinellaceae</taxon>
        <taxon>Neolewinella</taxon>
    </lineage>
</organism>
<dbReference type="AlphaFoldDB" id="A0A840EB27"/>
<keyword evidence="3 6" id="KW-0732">Signal</keyword>
<dbReference type="Gene3D" id="1.25.40.10">
    <property type="entry name" value="Tetratricopeptide repeat domain"/>
    <property type="match status" value="1"/>
</dbReference>
<keyword evidence="4" id="KW-0472">Membrane</keyword>
<gene>
    <name evidence="8" type="ORF">GGR28_003551</name>
</gene>
<evidence type="ECO:0000256" key="2">
    <source>
        <dbReference type="ARBA" id="ARBA00006275"/>
    </source>
</evidence>
<comment type="caution">
    <text evidence="8">The sequence shown here is derived from an EMBL/GenBank/DDBJ whole genome shotgun (WGS) entry which is preliminary data.</text>
</comment>
<evidence type="ECO:0000313" key="9">
    <source>
        <dbReference type="Proteomes" id="UP000576209"/>
    </source>
</evidence>
<sequence length="522" mass="58198">MQYRALLLLFLGLALSACTDLELLPQDKADPNAVLSEEENYESFLARIYAGLSVTGQQGPAGASDIASLDEGFSNYLRQYWQLQELPTESSVIAWGDAGLPELIYQSWTSDNQFIRAIYYRIFFQVSIANEFLRETTPERLDSRGIREGFRPTVEGFRAEARFLRALSYWHGIDMFGDVIFYTEEDGIGGSPPAQRSRAEVFAFIESELSAIENQLPAIGAAEYGRADRGALYMLQAKLYQNAEVYTGQERNGEAVAALEKIIDSGAYSLEEEYADLFKADNHTSNELIWTITFDGDNTQGFGGLTYLTHAPVGGSMNPEDYGINGGWFGLRTTKALVNKFPDVTGEADERAIFYTDGQSLEIDNISEFTQGYAVPKYTNVTSDGVVGSDPRFADTDFPMFRLGDAYLMYAESVLRGGGGSRDRALELVNALRERAYNGTAGNITDADLTLDFILDERARELYWEAHRRTDLIRFDSFSTNGVWPWKGGIPEGRTTSAIYNLYPIPSSEILSNPNLRQTEGY</sequence>
<feature type="chain" id="PRO_5032547364" description="RagB/SusD domain-containing protein" evidence="6">
    <location>
        <begin position="20"/>
        <end position="522"/>
    </location>
</feature>
<evidence type="ECO:0000256" key="1">
    <source>
        <dbReference type="ARBA" id="ARBA00004442"/>
    </source>
</evidence>
<feature type="signal peptide" evidence="6">
    <location>
        <begin position="1"/>
        <end position="19"/>
    </location>
</feature>
<evidence type="ECO:0000313" key="8">
    <source>
        <dbReference type="EMBL" id="MBB4080912.1"/>
    </source>
</evidence>
<dbReference type="EMBL" id="JACIFF010000010">
    <property type="protein sequence ID" value="MBB4080912.1"/>
    <property type="molecule type" value="Genomic_DNA"/>
</dbReference>
<dbReference type="Pfam" id="PF07980">
    <property type="entry name" value="SusD_RagB"/>
    <property type="match status" value="1"/>
</dbReference>
<reference evidence="8 9" key="1">
    <citation type="submission" date="2020-08" db="EMBL/GenBank/DDBJ databases">
        <title>Genomic Encyclopedia of Type Strains, Phase IV (KMG-IV): sequencing the most valuable type-strain genomes for metagenomic binning, comparative biology and taxonomic classification.</title>
        <authorList>
            <person name="Goeker M."/>
        </authorList>
    </citation>
    <scope>NUCLEOTIDE SEQUENCE [LARGE SCALE GENOMIC DNA]</scope>
    <source>
        <strain evidence="8 9">DSM 105137</strain>
    </source>
</reference>